<evidence type="ECO:0000313" key="2">
    <source>
        <dbReference type="Proteomes" id="UP001180453"/>
    </source>
</evidence>
<comment type="caution">
    <text evidence="1">The sequence shown here is derived from an EMBL/GenBank/DDBJ whole genome shotgun (WGS) entry which is preliminary data.</text>
</comment>
<keyword evidence="2" id="KW-1185">Reference proteome</keyword>
<protein>
    <submittedName>
        <fullName evidence="1">Uncharacterized protein</fullName>
    </submittedName>
</protein>
<accession>A0ABU1YIH2</accession>
<dbReference type="RefSeq" id="WP_310262497.1">
    <property type="nucleotide sequence ID" value="NZ_JAVDXU010000001.1"/>
</dbReference>
<gene>
    <name evidence="1" type="ORF">J2X20_001282</name>
</gene>
<dbReference type="EMBL" id="JAVDXU010000001">
    <property type="protein sequence ID" value="MDR7268653.1"/>
    <property type="molecule type" value="Genomic_DNA"/>
</dbReference>
<dbReference type="Proteomes" id="UP001180453">
    <property type="component" value="Unassembled WGS sequence"/>
</dbReference>
<evidence type="ECO:0000313" key="1">
    <source>
        <dbReference type="EMBL" id="MDR7268653.1"/>
    </source>
</evidence>
<name>A0ABU1YIH2_ROSSA</name>
<proteinExistence type="predicted"/>
<reference evidence="1 2" key="1">
    <citation type="submission" date="2023-07" db="EMBL/GenBank/DDBJ databases">
        <title>Sorghum-associated microbial communities from plants grown in Nebraska, USA.</title>
        <authorList>
            <person name="Schachtman D."/>
        </authorList>
    </citation>
    <scope>NUCLEOTIDE SEQUENCE [LARGE SCALE GENOMIC DNA]</scope>
    <source>
        <strain evidence="1 2">BE314</strain>
    </source>
</reference>
<sequence>MASAELAQFPLTAQALVARLPLLTQLADFQRALNEEFDSCRHGARYRPGAGLLRLSSGIELLCQLQQELLHPALAASRPQPWPALDRAMESVVALRDLVALGGRAADTQQRALMALLEGLVQLHFVSLDELLAEVDATSLPWEELERSTEAALLQWRADSGGVENLYAVG</sequence>
<organism evidence="1 2">
    <name type="scientific">Roseateles saccharophilus</name>
    <name type="common">Pseudomonas saccharophila</name>
    <dbReference type="NCBI Taxonomy" id="304"/>
    <lineage>
        <taxon>Bacteria</taxon>
        <taxon>Pseudomonadati</taxon>
        <taxon>Pseudomonadota</taxon>
        <taxon>Betaproteobacteria</taxon>
        <taxon>Burkholderiales</taxon>
        <taxon>Sphaerotilaceae</taxon>
        <taxon>Roseateles</taxon>
    </lineage>
</organism>